<evidence type="ECO:0000313" key="3">
    <source>
        <dbReference type="Proteomes" id="UP000272025"/>
    </source>
</evidence>
<organism evidence="2 3">
    <name type="scientific">Sodiomyces alkalinus (strain CBS 110278 / VKM F-3762 / F11)</name>
    <name type="common">Alkaliphilic filamentous fungus</name>
    <dbReference type="NCBI Taxonomy" id="1314773"/>
    <lineage>
        <taxon>Eukaryota</taxon>
        <taxon>Fungi</taxon>
        <taxon>Dikarya</taxon>
        <taxon>Ascomycota</taxon>
        <taxon>Pezizomycotina</taxon>
        <taxon>Sordariomycetes</taxon>
        <taxon>Hypocreomycetidae</taxon>
        <taxon>Glomerellales</taxon>
        <taxon>Plectosphaerellaceae</taxon>
        <taxon>Sodiomyces</taxon>
    </lineage>
</organism>
<sequence length="225" mass="25300">MQARFPLNGIWAVVYEATRTTYNERGGEDSSDGPKCGQTRKPHRARRKLPVPGVVRHPFAKPEDIAVLYMVQGTEFDAVVARVFASDIKCLQIETSPEKAWLSRVSCVRNVISMPPLVLPPVESTRGTFSFLSRGIPPPVNMGLSSYETGLGEVHRVKGVAPSQPQRKVLEKFISPRTYGIPLRNNDIWTQTVSRHETYHGRHTNSPRQNAACYTNQRKNLQHII</sequence>
<accession>A0A3N2Q9R9</accession>
<keyword evidence="3" id="KW-1185">Reference proteome</keyword>
<reference evidence="2 3" key="1">
    <citation type="journal article" date="2018" name="Mol. Ecol.">
        <title>The obligate alkalophilic soda-lake fungus Sodiomyces alkalinus has shifted to a protein diet.</title>
        <authorList>
            <person name="Grum-Grzhimaylo A.A."/>
            <person name="Falkoski D.L."/>
            <person name="van den Heuvel J."/>
            <person name="Valero-Jimenez C.A."/>
            <person name="Min B."/>
            <person name="Choi I.G."/>
            <person name="Lipzen A."/>
            <person name="Daum C.G."/>
            <person name="Aanen D.K."/>
            <person name="Tsang A."/>
            <person name="Henrissat B."/>
            <person name="Bilanenko E.N."/>
            <person name="de Vries R.P."/>
            <person name="van Kan J.A.L."/>
            <person name="Grigoriev I.V."/>
            <person name="Debets A.J.M."/>
        </authorList>
    </citation>
    <scope>NUCLEOTIDE SEQUENCE [LARGE SCALE GENOMIC DNA]</scope>
    <source>
        <strain evidence="2 3">F11</strain>
    </source>
</reference>
<dbReference type="AlphaFoldDB" id="A0A3N2Q9R9"/>
<dbReference type="GeneID" id="39583822"/>
<evidence type="ECO:0000313" key="2">
    <source>
        <dbReference type="EMBL" id="ROT43514.1"/>
    </source>
</evidence>
<evidence type="ECO:0000256" key="1">
    <source>
        <dbReference type="SAM" id="MobiDB-lite"/>
    </source>
</evidence>
<dbReference type="EMBL" id="ML119051">
    <property type="protein sequence ID" value="ROT43514.1"/>
    <property type="molecule type" value="Genomic_DNA"/>
</dbReference>
<protein>
    <submittedName>
        <fullName evidence="2">Uncharacterized protein</fullName>
    </submittedName>
</protein>
<feature type="region of interest" description="Disordered" evidence="1">
    <location>
        <begin position="23"/>
        <end position="46"/>
    </location>
</feature>
<gene>
    <name evidence="2" type="ORF">SODALDRAFT_41139</name>
</gene>
<dbReference type="RefSeq" id="XP_028471320.1">
    <property type="nucleotide sequence ID" value="XM_028615345.1"/>
</dbReference>
<proteinExistence type="predicted"/>
<dbReference type="Proteomes" id="UP000272025">
    <property type="component" value="Unassembled WGS sequence"/>
</dbReference>
<name>A0A3N2Q9R9_SODAK</name>